<feature type="compositionally biased region" description="Basic and acidic residues" evidence="1">
    <location>
        <begin position="18"/>
        <end position="32"/>
    </location>
</feature>
<protein>
    <submittedName>
        <fullName evidence="2">Uncharacterized protein</fullName>
    </submittedName>
</protein>
<reference evidence="2 3" key="1">
    <citation type="journal article" date="2017" name="Mol. Ecol.">
        <title>Comparative and population genomic landscape of Phellinus noxius: A hypervariable fungus causing root rot in trees.</title>
        <authorList>
            <person name="Chung C.L."/>
            <person name="Lee T.J."/>
            <person name="Akiba M."/>
            <person name="Lee H.H."/>
            <person name="Kuo T.H."/>
            <person name="Liu D."/>
            <person name="Ke H.M."/>
            <person name="Yokoi T."/>
            <person name="Roa M.B."/>
            <person name="Lu M.J."/>
            <person name="Chang Y.Y."/>
            <person name="Ann P.J."/>
            <person name="Tsai J.N."/>
            <person name="Chen C.Y."/>
            <person name="Tzean S.S."/>
            <person name="Ota Y."/>
            <person name="Hattori T."/>
            <person name="Sahashi N."/>
            <person name="Liou R.F."/>
            <person name="Kikuchi T."/>
            <person name="Tsai I.J."/>
        </authorList>
    </citation>
    <scope>NUCLEOTIDE SEQUENCE [LARGE SCALE GENOMIC DNA]</scope>
    <source>
        <strain evidence="2 3">FFPRI411160</strain>
    </source>
</reference>
<dbReference type="Proteomes" id="UP000217199">
    <property type="component" value="Unassembled WGS sequence"/>
</dbReference>
<feature type="compositionally biased region" description="Polar residues" evidence="1">
    <location>
        <begin position="136"/>
        <end position="173"/>
    </location>
</feature>
<evidence type="ECO:0000256" key="1">
    <source>
        <dbReference type="SAM" id="MobiDB-lite"/>
    </source>
</evidence>
<feature type="compositionally biased region" description="Polar residues" evidence="1">
    <location>
        <begin position="185"/>
        <end position="200"/>
    </location>
</feature>
<feature type="compositionally biased region" description="Basic and acidic residues" evidence="1">
    <location>
        <begin position="96"/>
        <end position="107"/>
    </location>
</feature>
<feature type="compositionally biased region" description="Polar residues" evidence="1">
    <location>
        <begin position="78"/>
        <end position="95"/>
    </location>
</feature>
<sequence length="332" mass="36742">MSGIVQISKGAGTVEIEQAVHKDKERRPDGSVRKTTTSMTRIVIGNNGGDRDRDRNQDRRERRLEGGGTPRQLEYGTLSESGGRRTSSIAHTPTQDQRRLTYEDRGYIQDFTGNSYIDTDQQSLDNRVQEIAPSPRGSNAPLSFPQSPAGSYRSTSSPAPSVQSIQRLSQSHTPRQDFSPAPSIRSVSRQSQSHTPQQPFSPAPSMRSVSRQSLSQSMSPVQTPANRETPLPPMRRSVGTPSVASERDFHDVGYSSPALGQLRNRRVDELLSPRSERRRSHASSGGSYKPSLLREQSIVSPSPRFEDDRLSESRTPSLSRSRTATPRSQFEG</sequence>
<gene>
    <name evidence="2" type="ORF">PNOK_0920900</name>
</gene>
<organism evidence="2 3">
    <name type="scientific">Pyrrhoderma noxium</name>
    <dbReference type="NCBI Taxonomy" id="2282107"/>
    <lineage>
        <taxon>Eukaryota</taxon>
        <taxon>Fungi</taxon>
        <taxon>Dikarya</taxon>
        <taxon>Basidiomycota</taxon>
        <taxon>Agaricomycotina</taxon>
        <taxon>Agaricomycetes</taxon>
        <taxon>Hymenochaetales</taxon>
        <taxon>Hymenochaetaceae</taxon>
        <taxon>Pyrrhoderma</taxon>
    </lineage>
</organism>
<feature type="compositionally biased region" description="Polar residues" evidence="1">
    <location>
        <begin position="111"/>
        <end position="126"/>
    </location>
</feature>
<accession>A0A286U794</accession>
<name>A0A286U794_9AGAM</name>
<evidence type="ECO:0000313" key="3">
    <source>
        <dbReference type="Proteomes" id="UP000217199"/>
    </source>
</evidence>
<keyword evidence="3" id="KW-1185">Reference proteome</keyword>
<feature type="compositionally biased region" description="Polar residues" evidence="1">
    <location>
        <begin position="313"/>
        <end position="332"/>
    </location>
</feature>
<dbReference type="AlphaFoldDB" id="A0A286U794"/>
<feature type="compositionally biased region" description="Low complexity" evidence="1">
    <location>
        <begin position="204"/>
        <end position="221"/>
    </location>
</feature>
<dbReference type="EMBL" id="NBII01000010">
    <property type="protein sequence ID" value="PAV15445.1"/>
    <property type="molecule type" value="Genomic_DNA"/>
</dbReference>
<comment type="caution">
    <text evidence="2">The sequence shown here is derived from an EMBL/GenBank/DDBJ whole genome shotgun (WGS) entry which is preliminary data.</text>
</comment>
<evidence type="ECO:0000313" key="2">
    <source>
        <dbReference type="EMBL" id="PAV15445.1"/>
    </source>
</evidence>
<dbReference type="InParanoid" id="A0A286U794"/>
<feature type="compositionally biased region" description="Basic and acidic residues" evidence="1">
    <location>
        <begin position="265"/>
        <end position="275"/>
    </location>
</feature>
<feature type="region of interest" description="Disordered" evidence="1">
    <location>
        <begin position="1"/>
        <end position="332"/>
    </location>
</feature>
<feature type="compositionally biased region" description="Basic and acidic residues" evidence="1">
    <location>
        <begin position="49"/>
        <end position="65"/>
    </location>
</feature>
<proteinExistence type="predicted"/>